<dbReference type="Proteomes" id="UP001589758">
    <property type="component" value="Unassembled WGS sequence"/>
</dbReference>
<name>A0ABV6C9V8_9GAMM</name>
<comment type="caution">
    <text evidence="1">The sequence shown here is derived from an EMBL/GenBank/DDBJ whole genome shotgun (WGS) entry which is preliminary data.</text>
</comment>
<evidence type="ECO:0000313" key="1">
    <source>
        <dbReference type="EMBL" id="MFC0179762.1"/>
    </source>
</evidence>
<reference evidence="1 2" key="1">
    <citation type="submission" date="2024-09" db="EMBL/GenBank/DDBJ databases">
        <authorList>
            <person name="Sun Q."/>
            <person name="Mori K."/>
        </authorList>
    </citation>
    <scope>NUCLEOTIDE SEQUENCE [LARGE SCALE GENOMIC DNA]</scope>
    <source>
        <strain evidence="1 2">CCM 8545</strain>
    </source>
</reference>
<gene>
    <name evidence="1" type="ORF">ACFFIT_06640</name>
</gene>
<dbReference type="RefSeq" id="WP_385876869.1">
    <property type="nucleotide sequence ID" value="NZ_JBHLXE010000073.1"/>
</dbReference>
<proteinExistence type="predicted"/>
<accession>A0ABV6C9V8</accession>
<dbReference type="EMBL" id="JBHLXE010000073">
    <property type="protein sequence ID" value="MFC0179762.1"/>
    <property type="molecule type" value="Genomic_DNA"/>
</dbReference>
<sequence>MKILLKSISSIDHDPRVYLPDDKNNFRIVLNLSIGMADSNGADYFDLFVCTPEWLCNNQWVPELMRHTLLVRKYDLDEITETINKYIEICTCDTWTKTAQKLSRYFAWEYEDYQS</sequence>
<keyword evidence="2" id="KW-1185">Reference proteome</keyword>
<dbReference type="Pfam" id="PF15586">
    <property type="entry name" value="Imm8"/>
    <property type="match status" value="1"/>
</dbReference>
<dbReference type="InterPro" id="IPR028964">
    <property type="entry name" value="Imm8"/>
</dbReference>
<evidence type="ECO:0000313" key="2">
    <source>
        <dbReference type="Proteomes" id="UP001589758"/>
    </source>
</evidence>
<protein>
    <submittedName>
        <fullName evidence="1">Immunity 8 family protein</fullName>
    </submittedName>
</protein>
<organism evidence="1 2">
    <name type="scientific">Thorsellia kenyensis</name>
    <dbReference type="NCBI Taxonomy" id="1549888"/>
    <lineage>
        <taxon>Bacteria</taxon>
        <taxon>Pseudomonadati</taxon>
        <taxon>Pseudomonadota</taxon>
        <taxon>Gammaproteobacteria</taxon>
        <taxon>Enterobacterales</taxon>
        <taxon>Thorselliaceae</taxon>
        <taxon>Thorsellia</taxon>
    </lineage>
</organism>